<protein>
    <recommendedName>
        <fullName evidence="2">Glycosyl transferase family 1 domain-containing protein</fullName>
    </recommendedName>
</protein>
<dbReference type="AlphaFoldDB" id="A0A0E2AW81"/>
<dbReference type="GO" id="GO:0016757">
    <property type="term" value="F:glycosyltransferase activity"/>
    <property type="evidence" value="ECO:0007669"/>
    <property type="project" value="InterPro"/>
</dbReference>
<dbReference type="PATRIC" id="fig|997883.3.peg.1178"/>
<keyword evidence="1" id="KW-0808">Transferase</keyword>
<evidence type="ECO:0000313" key="4">
    <source>
        <dbReference type="Proteomes" id="UP000003879"/>
    </source>
</evidence>
<dbReference type="RefSeq" id="WP_005795844.1">
    <property type="nucleotide sequence ID" value="NZ_JH724215.1"/>
</dbReference>
<accession>A0A0E2AW81</accession>
<dbReference type="CDD" id="cd03794">
    <property type="entry name" value="GT4_WbuB-like"/>
    <property type="match status" value="1"/>
</dbReference>
<name>A0A0E2AW81_BACFG</name>
<dbReference type="GO" id="GO:0009103">
    <property type="term" value="P:lipopolysaccharide biosynthetic process"/>
    <property type="evidence" value="ECO:0007669"/>
    <property type="project" value="TreeGrafter"/>
</dbReference>
<feature type="domain" description="Glycosyl transferase family 1" evidence="2">
    <location>
        <begin position="210"/>
        <end position="382"/>
    </location>
</feature>
<organism evidence="3 4">
    <name type="scientific">Bacteroides fragilis CL07T12C05</name>
    <dbReference type="NCBI Taxonomy" id="997883"/>
    <lineage>
        <taxon>Bacteria</taxon>
        <taxon>Pseudomonadati</taxon>
        <taxon>Bacteroidota</taxon>
        <taxon>Bacteroidia</taxon>
        <taxon>Bacteroidales</taxon>
        <taxon>Bacteroidaceae</taxon>
        <taxon>Bacteroides</taxon>
    </lineage>
</organism>
<dbReference type="SUPFAM" id="SSF53756">
    <property type="entry name" value="UDP-Glycosyltransferase/glycogen phosphorylase"/>
    <property type="match status" value="1"/>
</dbReference>
<evidence type="ECO:0000313" key="3">
    <source>
        <dbReference type="EMBL" id="EIY99809.1"/>
    </source>
</evidence>
<dbReference type="PANTHER" id="PTHR46401">
    <property type="entry name" value="GLYCOSYLTRANSFERASE WBBK-RELATED"/>
    <property type="match status" value="1"/>
</dbReference>
<reference evidence="3 4" key="1">
    <citation type="submission" date="2012-02" db="EMBL/GenBank/DDBJ databases">
        <title>The Genome Sequence of Bacteroides fragilis CL07T12C05.</title>
        <authorList>
            <consortium name="The Broad Institute Genome Sequencing Platform"/>
            <person name="Earl A."/>
            <person name="Ward D."/>
            <person name="Feldgarden M."/>
            <person name="Gevers D."/>
            <person name="Zitomersky N.L."/>
            <person name="Coyne M.J."/>
            <person name="Comstock L.E."/>
            <person name="Young S.K."/>
            <person name="Zeng Q."/>
            <person name="Gargeya S."/>
            <person name="Fitzgerald M."/>
            <person name="Haas B."/>
            <person name="Abouelleil A."/>
            <person name="Alvarado L."/>
            <person name="Arachchi H.M."/>
            <person name="Berlin A."/>
            <person name="Chapman S.B."/>
            <person name="Gearin G."/>
            <person name="Goldberg J."/>
            <person name="Griggs A."/>
            <person name="Gujja S."/>
            <person name="Hansen M."/>
            <person name="Heiman D."/>
            <person name="Howarth C."/>
            <person name="Larimer J."/>
            <person name="Lui A."/>
            <person name="MacDonald P.J.P."/>
            <person name="McCowen C."/>
            <person name="Montmayeur A."/>
            <person name="Murphy C."/>
            <person name="Neiman D."/>
            <person name="Pearson M."/>
            <person name="Priest M."/>
            <person name="Roberts A."/>
            <person name="Saif S."/>
            <person name="Shea T."/>
            <person name="Sisk P."/>
            <person name="Stolte C."/>
            <person name="Sykes S."/>
            <person name="Wortman J."/>
            <person name="Nusbaum C."/>
            <person name="Birren B."/>
        </authorList>
    </citation>
    <scope>NUCLEOTIDE SEQUENCE [LARGE SCALE GENOMIC DNA]</scope>
    <source>
        <strain evidence="3 4">CL07T12C05</strain>
    </source>
</reference>
<dbReference type="EMBL" id="AGXN01000005">
    <property type="protein sequence ID" value="EIY99809.1"/>
    <property type="molecule type" value="Genomic_DNA"/>
</dbReference>
<sequence>MNILFLTLNRVSDLSERGIYTDLMREFICHGHRVYMVVPAERRFHESTSIKESCGAQILRVKTLNIQKSNVVEKGIGTLLLEMQYQCAIKRYWKDIRFDLILYSTPPITFNRVISSQKRRCKAKSYLLLKDIFPQNAVDLGMFSKRSLIYRLFRKKEKALYQISDFIGCMSPANVDYVLTHNPEIKADRVEICPNSIKLLEKSLMASTVRKNILQKLHIPINKTLFIYGGNLGRPQGLIFLLDVIAANEERNDSYFIIVGSGTEYGKIKSWFEANHPDNSMLLSSLPKKEYDDLVKACDVGLIFLDRRFTIPNYPSRLLSYLENRMPVLLATDLNTDIGRIAERNGYGFWTENGNLDTFMEMVDSLSADREKIKVMGEKGYEYLKSNYTVERGYRMIMKHFE</sequence>
<proteinExistence type="predicted"/>
<comment type="caution">
    <text evidence="3">The sequence shown here is derived from an EMBL/GenBank/DDBJ whole genome shotgun (WGS) entry which is preliminary data.</text>
</comment>
<dbReference type="HOGENOM" id="CLU_009583_11_7_10"/>
<dbReference type="PANTHER" id="PTHR46401:SF2">
    <property type="entry name" value="GLYCOSYLTRANSFERASE WBBK-RELATED"/>
    <property type="match status" value="1"/>
</dbReference>
<dbReference type="Proteomes" id="UP000003879">
    <property type="component" value="Unassembled WGS sequence"/>
</dbReference>
<dbReference type="InterPro" id="IPR001296">
    <property type="entry name" value="Glyco_trans_1"/>
</dbReference>
<dbReference type="Gene3D" id="3.40.50.2000">
    <property type="entry name" value="Glycogen Phosphorylase B"/>
    <property type="match status" value="2"/>
</dbReference>
<evidence type="ECO:0000259" key="2">
    <source>
        <dbReference type="Pfam" id="PF00534"/>
    </source>
</evidence>
<gene>
    <name evidence="3" type="ORF">HMPREF1056_01110</name>
</gene>
<dbReference type="Pfam" id="PF00534">
    <property type="entry name" value="Glycos_transf_1"/>
    <property type="match status" value="1"/>
</dbReference>
<evidence type="ECO:0000256" key="1">
    <source>
        <dbReference type="ARBA" id="ARBA00022679"/>
    </source>
</evidence>